<dbReference type="Gene3D" id="1.20.1110.10">
    <property type="entry name" value="Calcium-transporting ATPase, transmembrane domain"/>
    <property type="match status" value="1"/>
</dbReference>
<dbReference type="GO" id="GO:0005886">
    <property type="term" value="C:plasma membrane"/>
    <property type="evidence" value="ECO:0007669"/>
    <property type="project" value="UniProtKB-SubCell"/>
</dbReference>
<dbReference type="PANTHER" id="PTHR43294:SF21">
    <property type="entry name" value="CATION TRANSPORTING ATPASE"/>
    <property type="match status" value="1"/>
</dbReference>
<evidence type="ECO:0000313" key="9">
    <source>
        <dbReference type="Proteomes" id="UP000034617"/>
    </source>
</evidence>
<sequence length="264" mass="29048">MMGDGVNDVPALKRADIGIVVSDASDLAREVADLILLDNNFDTILAAVEEGRGMFDNLRKVVLYLLSDAFAAVILVVVSILAGWPLPLLASQILWINLISDGFPYMALTVEPKEKGLLLRKPLSKKAAILDKKRLALIGVISLSTAIVTGVIFVLYYFVWGKGIEYARTMAFAMQGLNSLVYVFSSRTLNRPIWEDNLFKNPLLILGVLGGLILQLAAMYVPTMQMIFETVTLLIADWLPLVIGGLILIAIIEITKHLFFRNGD</sequence>
<dbReference type="Pfam" id="PF00689">
    <property type="entry name" value="Cation_ATPase_C"/>
    <property type="match status" value="1"/>
</dbReference>
<evidence type="ECO:0000256" key="6">
    <source>
        <dbReference type="SAM" id="Phobius"/>
    </source>
</evidence>
<keyword evidence="5 6" id="KW-0472">Membrane</keyword>
<organism evidence="8 9">
    <name type="scientific">Candidatus Gottesmanbacteria bacterium GW2011_GWB1_44_11c</name>
    <dbReference type="NCBI Taxonomy" id="1618447"/>
    <lineage>
        <taxon>Bacteria</taxon>
        <taxon>Candidatus Gottesmaniibacteriota</taxon>
    </lineage>
</organism>
<comment type="caution">
    <text evidence="8">The sequence shown here is derived from an EMBL/GenBank/DDBJ whole genome shotgun (WGS) entry which is preliminary data.</text>
</comment>
<feature type="transmembrane region" description="Helical" evidence="6">
    <location>
        <begin position="233"/>
        <end position="252"/>
    </location>
</feature>
<evidence type="ECO:0000313" key="8">
    <source>
        <dbReference type="EMBL" id="KKT34251.1"/>
    </source>
</evidence>
<dbReference type="PANTHER" id="PTHR43294">
    <property type="entry name" value="SODIUM/POTASSIUM-TRANSPORTING ATPASE SUBUNIT ALPHA"/>
    <property type="match status" value="1"/>
</dbReference>
<evidence type="ECO:0000256" key="5">
    <source>
        <dbReference type="ARBA" id="ARBA00023136"/>
    </source>
</evidence>
<dbReference type="Proteomes" id="UP000034617">
    <property type="component" value="Unassembled WGS sequence"/>
</dbReference>
<evidence type="ECO:0000256" key="1">
    <source>
        <dbReference type="ARBA" id="ARBA00004651"/>
    </source>
</evidence>
<dbReference type="PRINTS" id="PR00120">
    <property type="entry name" value="HATPASE"/>
</dbReference>
<feature type="transmembrane region" description="Helical" evidence="6">
    <location>
        <begin position="203"/>
        <end position="221"/>
    </location>
</feature>
<evidence type="ECO:0000256" key="2">
    <source>
        <dbReference type="ARBA" id="ARBA00022475"/>
    </source>
</evidence>
<dbReference type="InterPro" id="IPR023298">
    <property type="entry name" value="ATPase_P-typ_TM_dom_sf"/>
</dbReference>
<comment type="subcellular location">
    <subcellularLocation>
        <location evidence="1">Cell membrane</location>
        <topology evidence="1">Multi-pass membrane protein</topology>
    </subcellularLocation>
</comment>
<evidence type="ECO:0000256" key="4">
    <source>
        <dbReference type="ARBA" id="ARBA00022989"/>
    </source>
</evidence>
<name>A0A0G1GH24_9BACT</name>
<reference evidence="8 9" key="1">
    <citation type="journal article" date="2015" name="Nature">
        <title>rRNA introns, odd ribosomes, and small enigmatic genomes across a large radiation of phyla.</title>
        <authorList>
            <person name="Brown C.T."/>
            <person name="Hug L.A."/>
            <person name="Thomas B.C."/>
            <person name="Sharon I."/>
            <person name="Castelle C.J."/>
            <person name="Singh A."/>
            <person name="Wilkins M.J."/>
            <person name="Williams K.H."/>
            <person name="Banfield J.F."/>
        </authorList>
    </citation>
    <scope>NUCLEOTIDE SEQUENCE [LARGE SCALE GENOMIC DNA]</scope>
</reference>
<evidence type="ECO:0000259" key="7">
    <source>
        <dbReference type="Pfam" id="PF00689"/>
    </source>
</evidence>
<dbReference type="Pfam" id="PF08282">
    <property type="entry name" value="Hydrolase_3"/>
    <property type="match status" value="1"/>
</dbReference>
<dbReference type="SUPFAM" id="SSF56784">
    <property type="entry name" value="HAD-like"/>
    <property type="match status" value="1"/>
</dbReference>
<dbReference type="InterPro" id="IPR006068">
    <property type="entry name" value="ATPase_P-typ_cation-transptr_C"/>
</dbReference>
<dbReference type="InterPro" id="IPR001757">
    <property type="entry name" value="P_typ_ATPase"/>
</dbReference>
<evidence type="ECO:0000256" key="3">
    <source>
        <dbReference type="ARBA" id="ARBA00022692"/>
    </source>
</evidence>
<dbReference type="PATRIC" id="fig|1618447.3.peg.1339"/>
<protein>
    <submittedName>
        <fullName evidence="8">Calcium-transporting P-type ATPase, PMR1-type</fullName>
    </submittedName>
</protein>
<keyword evidence="4 6" id="KW-1133">Transmembrane helix</keyword>
<feature type="transmembrane region" description="Helical" evidence="6">
    <location>
        <begin position="135"/>
        <end position="160"/>
    </location>
</feature>
<dbReference type="NCBIfam" id="TIGR01494">
    <property type="entry name" value="ATPase_P-type"/>
    <property type="match status" value="1"/>
</dbReference>
<dbReference type="PRINTS" id="PR00119">
    <property type="entry name" value="CATATPASE"/>
</dbReference>
<feature type="transmembrane region" description="Helical" evidence="6">
    <location>
        <begin position="61"/>
        <end position="86"/>
    </location>
</feature>
<dbReference type="GO" id="GO:0016887">
    <property type="term" value="F:ATP hydrolysis activity"/>
    <property type="evidence" value="ECO:0007669"/>
    <property type="project" value="InterPro"/>
</dbReference>
<proteinExistence type="predicted"/>
<gene>
    <name evidence="8" type="ORF">UW22_C0083G0005</name>
</gene>
<keyword evidence="2" id="KW-1003">Cell membrane</keyword>
<dbReference type="InterPro" id="IPR050510">
    <property type="entry name" value="Cation_transp_ATPase_P-type"/>
</dbReference>
<feature type="domain" description="Cation-transporting P-type ATPase C-terminal" evidence="7">
    <location>
        <begin position="85"/>
        <end position="257"/>
    </location>
</feature>
<keyword evidence="3 6" id="KW-0812">Transmembrane</keyword>
<accession>A0A0G1GH24</accession>
<dbReference type="Gene3D" id="3.40.50.1000">
    <property type="entry name" value="HAD superfamily/HAD-like"/>
    <property type="match status" value="1"/>
</dbReference>
<dbReference type="AlphaFoldDB" id="A0A0G1GH24"/>
<dbReference type="InterPro" id="IPR023214">
    <property type="entry name" value="HAD_sf"/>
</dbReference>
<dbReference type="InterPro" id="IPR036412">
    <property type="entry name" value="HAD-like_sf"/>
</dbReference>
<dbReference type="GO" id="GO:0005524">
    <property type="term" value="F:ATP binding"/>
    <property type="evidence" value="ECO:0007669"/>
    <property type="project" value="InterPro"/>
</dbReference>
<dbReference type="EMBL" id="LCHM01000083">
    <property type="protein sequence ID" value="KKT34251.1"/>
    <property type="molecule type" value="Genomic_DNA"/>
</dbReference>
<dbReference type="SUPFAM" id="SSF81665">
    <property type="entry name" value="Calcium ATPase, transmembrane domain M"/>
    <property type="match status" value="1"/>
</dbReference>